<reference evidence="1 2" key="1">
    <citation type="submission" date="2023-01" db="EMBL/GenBank/DDBJ databases">
        <authorList>
            <person name="Kreplak J."/>
        </authorList>
    </citation>
    <scope>NUCLEOTIDE SEQUENCE [LARGE SCALE GENOMIC DNA]</scope>
</reference>
<protein>
    <submittedName>
        <fullName evidence="1">Uncharacterized protein</fullName>
    </submittedName>
</protein>
<accession>A0AAV0ZG74</accession>
<dbReference type="InterPro" id="IPR055346">
    <property type="entry name" value="Fe-S_cluster_assembly_SufBD"/>
</dbReference>
<sequence>MKYPNWSDNRYPQINFQDLCYYSEPNKKPTLDSLDVPALELLAYFDRLGIPFLENKRDNVAVDVVCDGVSIAMTHKKSLEEKSGVIFCAYLKL</sequence>
<dbReference type="Proteomes" id="UP001157006">
    <property type="component" value="Chromosome 2"/>
</dbReference>
<dbReference type="PANTHER" id="PTHR30508:SF1">
    <property type="entry name" value="UPF0051 PROTEIN ABCI8, CHLOROPLASTIC-RELATED"/>
    <property type="match status" value="1"/>
</dbReference>
<evidence type="ECO:0000313" key="1">
    <source>
        <dbReference type="EMBL" id="CAI8597655.1"/>
    </source>
</evidence>
<name>A0AAV0ZG74_VICFA</name>
<dbReference type="PANTHER" id="PTHR30508">
    <property type="entry name" value="FES CLUSTER ASSEMBLY PROTEIN SUF"/>
    <property type="match status" value="1"/>
</dbReference>
<proteinExistence type="predicted"/>
<organism evidence="1 2">
    <name type="scientific">Vicia faba</name>
    <name type="common">Broad bean</name>
    <name type="synonym">Faba vulgaris</name>
    <dbReference type="NCBI Taxonomy" id="3906"/>
    <lineage>
        <taxon>Eukaryota</taxon>
        <taxon>Viridiplantae</taxon>
        <taxon>Streptophyta</taxon>
        <taxon>Embryophyta</taxon>
        <taxon>Tracheophyta</taxon>
        <taxon>Spermatophyta</taxon>
        <taxon>Magnoliopsida</taxon>
        <taxon>eudicotyledons</taxon>
        <taxon>Gunneridae</taxon>
        <taxon>Pentapetalae</taxon>
        <taxon>rosids</taxon>
        <taxon>fabids</taxon>
        <taxon>Fabales</taxon>
        <taxon>Fabaceae</taxon>
        <taxon>Papilionoideae</taxon>
        <taxon>50 kb inversion clade</taxon>
        <taxon>NPAAA clade</taxon>
        <taxon>Hologalegina</taxon>
        <taxon>IRL clade</taxon>
        <taxon>Fabeae</taxon>
        <taxon>Vicia</taxon>
    </lineage>
</organism>
<dbReference type="GO" id="GO:0016226">
    <property type="term" value="P:iron-sulfur cluster assembly"/>
    <property type="evidence" value="ECO:0007669"/>
    <property type="project" value="InterPro"/>
</dbReference>
<dbReference type="AlphaFoldDB" id="A0AAV0ZG74"/>
<dbReference type="EMBL" id="OX451737">
    <property type="protein sequence ID" value="CAI8597655.1"/>
    <property type="molecule type" value="Genomic_DNA"/>
</dbReference>
<keyword evidence="2" id="KW-1185">Reference proteome</keyword>
<evidence type="ECO:0000313" key="2">
    <source>
        <dbReference type="Proteomes" id="UP001157006"/>
    </source>
</evidence>
<gene>
    <name evidence="1" type="ORF">VFH_II091760</name>
</gene>